<name>A0A837NUC2_VIBSP</name>
<dbReference type="AlphaFoldDB" id="A0A837NUC2"/>
<gene>
    <name evidence="2" type="ORF">AN168_07110</name>
</gene>
<keyword evidence="2" id="KW-0378">Hydrolase</keyword>
<dbReference type="CDD" id="cd00085">
    <property type="entry name" value="HNHc"/>
    <property type="match status" value="1"/>
</dbReference>
<keyword evidence="2" id="KW-0255">Endonuclease</keyword>
<feature type="domain" description="HNH nuclease" evidence="1">
    <location>
        <begin position="171"/>
        <end position="229"/>
    </location>
</feature>
<accession>A0A837NUC2</accession>
<dbReference type="Gene3D" id="1.10.30.50">
    <property type="match status" value="1"/>
</dbReference>
<dbReference type="GO" id="GO:0008270">
    <property type="term" value="F:zinc ion binding"/>
    <property type="evidence" value="ECO:0007669"/>
    <property type="project" value="InterPro"/>
</dbReference>
<dbReference type="RefSeq" id="WP_054546601.1">
    <property type="nucleotide sequence ID" value="NZ_LIZK01000002.1"/>
</dbReference>
<dbReference type="EMBL" id="LIZK01000002">
    <property type="protein sequence ID" value="KPL95404.1"/>
    <property type="molecule type" value="Genomic_DNA"/>
</dbReference>
<organism evidence="2 3">
    <name type="scientific">Vibrio splendidus</name>
    <dbReference type="NCBI Taxonomy" id="29497"/>
    <lineage>
        <taxon>Bacteria</taxon>
        <taxon>Pseudomonadati</taxon>
        <taxon>Pseudomonadota</taxon>
        <taxon>Gammaproteobacteria</taxon>
        <taxon>Vibrionales</taxon>
        <taxon>Vibrionaceae</taxon>
        <taxon>Vibrio</taxon>
    </lineage>
</organism>
<dbReference type="GO" id="GO:0003676">
    <property type="term" value="F:nucleic acid binding"/>
    <property type="evidence" value="ECO:0007669"/>
    <property type="project" value="InterPro"/>
</dbReference>
<sequence>MFKKGQRYSRKEISALIGGQIQGYMGTRQKKVIGVYLELSSNPNAPTEILCGSGKDIAKHGLWLSLQHEPVPIFLKRKTNEWEYQGLFSVSSSIEDESALEEIRCKAGRNYKLSRAINLQEVSENLDFDQQVTWSKALTITQRAERLSKAETLPKTKEVKTTVYVRNPDVVAEALVRANGTCESCYKPAPFIRKTYNTPYLEVHHKLPLAQGGPDTVDNVLALCPNCHRQAHFG</sequence>
<dbReference type="Pfam" id="PF20411">
    <property type="entry name" value="DUF6697"/>
    <property type="match status" value="1"/>
</dbReference>
<evidence type="ECO:0000313" key="3">
    <source>
        <dbReference type="Proteomes" id="UP000050463"/>
    </source>
</evidence>
<protein>
    <submittedName>
        <fullName evidence="2">Restriction endonuclease</fullName>
    </submittedName>
</protein>
<proteinExistence type="predicted"/>
<reference evidence="2 3" key="1">
    <citation type="submission" date="2015-08" db="EMBL/GenBank/DDBJ databases">
        <title>Draft Genome Sequence of Vibrio splendidus UCD-SED7.</title>
        <authorList>
            <person name="Lee R.D."/>
            <person name="Lang J.M."/>
            <person name="Coil D.A."/>
            <person name="Jospin G."/>
            <person name="Eisen J.A."/>
        </authorList>
    </citation>
    <scope>NUCLEOTIDE SEQUENCE [LARGE SCALE GENOMIC DNA]</scope>
    <source>
        <strain evidence="2 3">UCD-SED7</strain>
    </source>
</reference>
<dbReference type="Pfam" id="PF01844">
    <property type="entry name" value="HNH"/>
    <property type="match status" value="1"/>
</dbReference>
<dbReference type="GO" id="GO:0004519">
    <property type="term" value="F:endonuclease activity"/>
    <property type="evidence" value="ECO:0007669"/>
    <property type="project" value="UniProtKB-KW"/>
</dbReference>
<dbReference type="InterPro" id="IPR002711">
    <property type="entry name" value="HNH"/>
</dbReference>
<comment type="caution">
    <text evidence="2">The sequence shown here is derived from an EMBL/GenBank/DDBJ whole genome shotgun (WGS) entry which is preliminary data.</text>
</comment>
<dbReference type="InterPro" id="IPR046520">
    <property type="entry name" value="DUF6697"/>
</dbReference>
<dbReference type="Proteomes" id="UP000050463">
    <property type="component" value="Unassembled WGS sequence"/>
</dbReference>
<dbReference type="SMART" id="SM00507">
    <property type="entry name" value="HNHc"/>
    <property type="match status" value="1"/>
</dbReference>
<keyword evidence="2" id="KW-0540">Nuclease</keyword>
<evidence type="ECO:0000259" key="1">
    <source>
        <dbReference type="SMART" id="SM00507"/>
    </source>
</evidence>
<evidence type="ECO:0000313" key="2">
    <source>
        <dbReference type="EMBL" id="KPL95404.1"/>
    </source>
</evidence>
<dbReference type="InterPro" id="IPR003615">
    <property type="entry name" value="HNH_nuc"/>
</dbReference>